<dbReference type="EMBL" id="LVJI01000019">
    <property type="protein sequence ID" value="OAB44895.1"/>
    <property type="molecule type" value="Genomic_DNA"/>
</dbReference>
<dbReference type="InterPro" id="IPR002569">
    <property type="entry name" value="Met_Sox_Rdtase_MsrA_dom"/>
</dbReference>
<evidence type="ECO:0000313" key="8">
    <source>
        <dbReference type="Proteomes" id="UP000077355"/>
    </source>
</evidence>
<name>A0A168MP13_9BACL</name>
<evidence type="ECO:0000313" key="7">
    <source>
        <dbReference type="EMBL" id="OAB44895.1"/>
    </source>
</evidence>
<reference evidence="7 8" key="1">
    <citation type="submission" date="2016-03" db="EMBL/GenBank/DDBJ databases">
        <title>Draft genome sequence of Paenibacillus antarcticus CECT 5836.</title>
        <authorList>
            <person name="Shin S.-K."/>
            <person name="Yi H."/>
        </authorList>
    </citation>
    <scope>NUCLEOTIDE SEQUENCE [LARGE SCALE GENOMIC DNA]</scope>
    <source>
        <strain evidence="7 8">CECT 5836</strain>
    </source>
</reference>
<dbReference type="InterPro" id="IPR036509">
    <property type="entry name" value="Met_Sox_Rdtase_MsrA_sf"/>
</dbReference>
<proteinExistence type="inferred from homology"/>
<dbReference type="SUPFAM" id="SSF55068">
    <property type="entry name" value="Peptide methionine sulfoxide reductase"/>
    <property type="match status" value="1"/>
</dbReference>
<keyword evidence="2 5" id="KW-0560">Oxidoreductase</keyword>
<dbReference type="GO" id="GO:0033744">
    <property type="term" value="F:L-methionine:thioredoxin-disulfide S-oxidoreductase activity"/>
    <property type="evidence" value="ECO:0007669"/>
    <property type="project" value="RHEA"/>
</dbReference>
<dbReference type="Proteomes" id="UP000077355">
    <property type="component" value="Unassembled WGS sequence"/>
</dbReference>
<evidence type="ECO:0000256" key="2">
    <source>
        <dbReference type="ARBA" id="ARBA00023002"/>
    </source>
</evidence>
<evidence type="ECO:0000259" key="6">
    <source>
        <dbReference type="Pfam" id="PF01625"/>
    </source>
</evidence>
<comment type="similarity">
    <text evidence="1 5">Belongs to the MsrA Met sulfoxide reductase family.</text>
</comment>
<evidence type="ECO:0000256" key="5">
    <source>
        <dbReference type="HAMAP-Rule" id="MF_01401"/>
    </source>
</evidence>
<dbReference type="Gene3D" id="3.30.1060.10">
    <property type="entry name" value="Peptide methionine sulphoxide reductase MsrA"/>
    <property type="match status" value="1"/>
</dbReference>
<dbReference type="HAMAP" id="MF_01401">
    <property type="entry name" value="MsrA"/>
    <property type="match status" value="1"/>
</dbReference>
<comment type="function">
    <text evidence="5">Has an important function as a repair enzyme for proteins that have been inactivated by oxidation. Catalyzes the reversible oxidation-reduction of methionine sulfoxide in proteins to methionine.</text>
</comment>
<dbReference type="AlphaFoldDB" id="A0A168MP13"/>
<sequence length="221" mass="25510">MNHLESQNSIFESSFMKESFHTVSLGMGCFWGPDALFGHLPGVIRTRVGYAGGSTPHPTYRQMGDHTEIVEIDFDPDSISLEDILNVFWNHHNPVNINDYKGRQYMSLLLYHDELQRNTIPRMIKEGKGETLTSIAPYSRLYLAEDKHQKYYLKRYPNALDNLAEIYSSHDDLVNSTIVARLNGLAKGYTSLERIVNEIVQWSTNSNQKQKIMDVIQKIRW</sequence>
<dbReference type="PANTHER" id="PTHR43774">
    <property type="entry name" value="PEPTIDE METHIONINE SULFOXIDE REDUCTASE"/>
    <property type="match status" value="1"/>
</dbReference>
<comment type="caution">
    <text evidence="7">The sequence shown here is derived from an EMBL/GenBank/DDBJ whole genome shotgun (WGS) entry which is preliminary data.</text>
</comment>
<organism evidence="7 8">
    <name type="scientific">Paenibacillus antarcticus</name>
    <dbReference type="NCBI Taxonomy" id="253703"/>
    <lineage>
        <taxon>Bacteria</taxon>
        <taxon>Bacillati</taxon>
        <taxon>Bacillota</taxon>
        <taxon>Bacilli</taxon>
        <taxon>Bacillales</taxon>
        <taxon>Paenibacillaceae</taxon>
        <taxon>Paenibacillus</taxon>
    </lineage>
</organism>
<dbReference type="GO" id="GO:0008113">
    <property type="term" value="F:peptide-methionine (S)-S-oxide reductase activity"/>
    <property type="evidence" value="ECO:0007669"/>
    <property type="project" value="UniProtKB-UniRule"/>
</dbReference>
<keyword evidence="8" id="KW-1185">Reference proteome</keyword>
<dbReference type="EC" id="1.8.4.11" evidence="5"/>
<gene>
    <name evidence="5" type="primary">msrA</name>
    <name evidence="7" type="ORF">PBAT_15050</name>
</gene>
<dbReference type="PANTHER" id="PTHR43774:SF1">
    <property type="entry name" value="PEPTIDE METHIONINE SULFOXIDE REDUCTASE MSRA 2"/>
    <property type="match status" value="1"/>
</dbReference>
<protein>
    <recommendedName>
        <fullName evidence="5">Peptide methionine sulfoxide reductase MsrA</fullName>
        <shortName evidence="5">Protein-methionine-S-oxide reductase</shortName>
        <ecNumber evidence="5">1.8.4.11</ecNumber>
    </recommendedName>
    <alternativeName>
        <fullName evidence="5">Peptide-methionine (S)-S-oxide reductase</fullName>
        <shortName evidence="5">Peptide Met(O) reductase</shortName>
    </alternativeName>
</protein>
<feature type="active site" evidence="5">
    <location>
        <position position="29"/>
    </location>
</feature>
<evidence type="ECO:0000256" key="4">
    <source>
        <dbReference type="ARBA" id="ARBA00048782"/>
    </source>
</evidence>
<dbReference type="Pfam" id="PF01625">
    <property type="entry name" value="PMSR"/>
    <property type="match status" value="1"/>
</dbReference>
<dbReference type="OrthoDB" id="4174719at2"/>
<evidence type="ECO:0000256" key="3">
    <source>
        <dbReference type="ARBA" id="ARBA00047806"/>
    </source>
</evidence>
<evidence type="ECO:0000256" key="1">
    <source>
        <dbReference type="ARBA" id="ARBA00005591"/>
    </source>
</evidence>
<comment type="catalytic activity">
    <reaction evidence="3 5">
        <text>L-methionyl-[protein] + [thioredoxin]-disulfide + H2O = L-methionyl-(S)-S-oxide-[protein] + [thioredoxin]-dithiol</text>
        <dbReference type="Rhea" id="RHEA:14217"/>
        <dbReference type="Rhea" id="RHEA-COMP:10698"/>
        <dbReference type="Rhea" id="RHEA-COMP:10700"/>
        <dbReference type="Rhea" id="RHEA-COMP:12313"/>
        <dbReference type="Rhea" id="RHEA-COMP:12315"/>
        <dbReference type="ChEBI" id="CHEBI:15377"/>
        <dbReference type="ChEBI" id="CHEBI:16044"/>
        <dbReference type="ChEBI" id="CHEBI:29950"/>
        <dbReference type="ChEBI" id="CHEBI:44120"/>
        <dbReference type="ChEBI" id="CHEBI:50058"/>
        <dbReference type="EC" id="1.8.4.11"/>
    </reaction>
</comment>
<comment type="catalytic activity">
    <reaction evidence="4 5">
        <text>[thioredoxin]-disulfide + L-methionine + H2O = L-methionine (S)-S-oxide + [thioredoxin]-dithiol</text>
        <dbReference type="Rhea" id="RHEA:19993"/>
        <dbReference type="Rhea" id="RHEA-COMP:10698"/>
        <dbReference type="Rhea" id="RHEA-COMP:10700"/>
        <dbReference type="ChEBI" id="CHEBI:15377"/>
        <dbReference type="ChEBI" id="CHEBI:29950"/>
        <dbReference type="ChEBI" id="CHEBI:50058"/>
        <dbReference type="ChEBI" id="CHEBI:57844"/>
        <dbReference type="ChEBI" id="CHEBI:58772"/>
        <dbReference type="EC" id="1.8.4.11"/>
    </reaction>
</comment>
<accession>A0A168MP13</accession>
<feature type="domain" description="Peptide methionine sulphoxide reductase MsrA" evidence="6">
    <location>
        <begin position="23"/>
        <end position="155"/>
    </location>
</feature>